<dbReference type="PANTHER" id="PTHR43484:SF1">
    <property type="entry name" value="FLAGELLAR MOTOR SWITCH PROTEIN FLIN"/>
    <property type="match status" value="1"/>
</dbReference>
<keyword evidence="9" id="KW-0966">Cell projection</keyword>
<dbReference type="InterPro" id="IPR001172">
    <property type="entry name" value="FliN_T3SS_HrcQb"/>
</dbReference>
<evidence type="ECO:0000256" key="1">
    <source>
        <dbReference type="ARBA" id="ARBA00004413"/>
    </source>
</evidence>
<keyword evidence="5" id="KW-0145">Chemotaxis</keyword>
<dbReference type="Gene3D" id="2.30.330.10">
    <property type="entry name" value="SpoA-like"/>
    <property type="match status" value="1"/>
</dbReference>
<comment type="subcellular location">
    <subcellularLocation>
        <location evidence="1">Cell membrane</location>
        <topology evidence="1">Peripheral membrane protein</topology>
        <orientation evidence="1">Cytoplasmic side</orientation>
    </subcellularLocation>
</comment>
<evidence type="ECO:0000256" key="2">
    <source>
        <dbReference type="ARBA" id="ARBA00009226"/>
    </source>
</evidence>
<dbReference type="AlphaFoldDB" id="A0A1Q2H3G2"/>
<accession>A0A1Q2H3G2</accession>
<dbReference type="EMBL" id="CP019628">
    <property type="protein sequence ID" value="AQQ01906.1"/>
    <property type="molecule type" value="Genomic_DNA"/>
</dbReference>
<evidence type="ECO:0000259" key="8">
    <source>
        <dbReference type="Pfam" id="PF01052"/>
    </source>
</evidence>
<evidence type="ECO:0000256" key="6">
    <source>
        <dbReference type="ARBA" id="ARBA00022779"/>
    </source>
</evidence>
<dbReference type="PANTHER" id="PTHR43484">
    <property type="match status" value="1"/>
</dbReference>
<evidence type="ECO:0000256" key="4">
    <source>
        <dbReference type="ARBA" id="ARBA00022475"/>
    </source>
</evidence>
<organism evidence="9 10">
    <name type="scientific">Pseudoalteromonas aliena</name>
    <dbReference type="NCBI Taxonomy" id="247523"/>
    <lineage>
        <taxon>Bacteria</taxon>
        <taxon>Pseudomonadati</taxon>
        <taxon>Pseudomonadota</taxon>
        <taxon>Gammaproteobacteria</taxon>
        <taxon>Alteromonadales</taxon>
        <taxon>Pseudoalteromonadaceae</taxon>
        <taxon>Pseudoalteromonas</taxon>
    </lineage>
</organism>
<evidence type="ECO:0000256" key="5">
    <source>
        <dbReference type="ARBA" id="ARBA00022500"/>
    </source>
</evidence>
<dbReference type="KEGG" id="paln:B0W48_20260"/>
<keyword evidence="9" id="KW-0969">Cilium</keyword>
<dbReference type="Proteomes" id="UP000188243">
    <property type="component" value="Chromosome"/>
</dbReference>
<dbReference type="GO" id="GO:0009425">
    <property type="term" value="C:bacterial-type flagellum basal body"/>
    <property type="evidence" value="ECO:0007669"/>
    <property type="project" value="InterPro"/>
</dbReference>
<keyword evidence="9" id="KW-0282">Flagellum</keyword>
<evidence type="ECO:0000313" key="9">
    <source>
        <dbReference type="EMBL" id="AQQ01906.1"/>
    </source>
</evidence>
<keyword evidence="7" id="KW-0472">Membrane</keyword>
<comment type="similarity">
    <text evidence="2">Belongs to the FliN/MopA/SpaO family.</text>
</comment>
<dbReference type="InterPro" id="IPR036429">
    <property type="entry name" value="SpoA-like_sf"/>
</dbReference>
<evidence type="ECO:0000256" key="3">
    <source>
        <dbReference type="ARBA" id="ARBA00021897"/>
    </source>
</evidence>
<dbReference type="InterPro" id="IPR051469">
    <property type="entry name" value="FliN/MopA/SpaO"/>
</dbReference>
<dbReference type="GO" id="GO:0005886">
    <property type="term" value="C:plasma membrane"/>
    <property type="evidence" value="ECO:0007669"/>
    <property type="project" value="UniProtKB-SubCell"/>
</dbReference>
<sequence length="112" mass="12144">MNENLDNALAGLDLDAMDDFEGKSITQGNAENMSFFQDVPLLVTLEVASTEITLGELSQAKDGDVLRLDKVAGEPLDVKVNGIFFAKAEVVMTEGQYGLKFITKKASEQEEA</sequence>
<dbReference type="Pfam" id="PF01052">
    <property type="entry name" value="FliMN_C"/>
    <property type="match status" value="1"/>
</dbReference>
<evidence type="ECO:0000256" key="7">
    <source>
        <dbReference type="ARBA" id="ARBA00023136"/>
    </source>
</evidence>
<gene>
    <name evidence="9" type="ORF">B0W48_20260</name>
</gene>
<reference evidence="9 10" key="1">
    <citation type="submission" date="2017-02" db="EMBL/GenBank/DDBJ databases">
        <title>Complete genome sequence of the cold-active Pseudoalteromonas aliena strain EH1 isolated from Arctic seawater.</title>
        <authorList>
            <person name="Kim E."/>
            <person name="Heo E."/>
            <person name="Kim H."/>
            <person name="Kim D."/>
        </authorList>
    </citation>
    <scope>NUCLEOTIDE SEQUENCE [LARGE SCALE GENOMIC DNA]</scope>
    <source>
        <strain evidence="9 10">EH1</strain>
    </source>
</reference>
<proteinExistence type="inferred from homology"/>
<dbReference type="GO" id="GO:0003774">
    <property type="term" value="F:cytoskeletal motor activity"/>
    <property type="evidence" value="ECO:0007669"/>
    <property type="project" value="InterPro"/>
</dbReference>
<dbReference type="RefSeq" id="WP_077538723.1">
    <property type="nucleotide sequence ID" value="NZ_CANLYY010000014.1"/>
</dbReference>
<evidence type="ECO:0000313" key="10">
    <source>
        <dbReference type="Proteomes" id="UP000188243"/>
    </source>
</evidence>
<keyword evidence="6" id="KW-0283">Flagellar rotation</keyword>
<dbReference type="STRING" id="247523.B0W48_20260"/>
<name>A0A1Q2H3G2_9GAMM</name>
<dbReference type="PRINTS" id="PR00956">
    <property type="entry name" value="FLGMOTORFLIN"/>
</dbReference>
<dbReference type="SUPFAM" id="SSF101801">
    <property type="entry name" value="Surface presentation of antigens (SPOA)"/>
    <property type="match status" value="1"/>
</dbReference>
<feature type="domain" description="Flagellar motor switch protein FliN-like C-terminal" evidence="8">
    <location>
        <begin position="37"/>
        <end position="101"/>
    </location>
</feature>
<dbReference type="GO" id="GO:0071973">
    <property type="term" value="P:bacterial-type flagellum-dependent cell motility"/>
    <property type="evidence" value="ECO:0007669"/>
    <property type="project" value="InterPro"/>
</dbReference>
<protein>
    <recommendedName>
        <fullName evidence="3">Flagellar motor switch protein FliN</fullName>
    </recommendedName>
</protein>
<dbReference type="GO" id="GO:0006935">
    <property type="term" value="P:chemotaxis"/>
    <property type="evidence" value="ECO:0007669"/>
    <property type="project" value="UniProtKB-KW"/>
</dbReference>
<keyword evidence="4" id="KW-1003">Cell membrane</keyword>
<dbReference type="InterPro" id="IPR001543">
    <property type="entry name" value="FliN-like_C"/>
</dbReference>